<dbReference type="eggNOG" id="COG4103">
    <property type="taxonomic scope" value="Bacteria"/>
</dbReference>
<dbReference type="KEGG" id="fae:FAES_3348"/>
<dbReference type="SUPFAM" id="SSF158682">
    <property type="entry name" value="TerB-like"/>
    <property type="match status" value="1"/>
</dbReference>
<name>I0KB53_9BACT</name>
<evidence type="ECO:0000259" key="1">
    <source>
        <dbReference type="Pfam" id="PF05099"/>
    </source>
</evidence>
<evidence type="ECO:0000313" key="2">
    <source>
        <dbReference type="EMBL" id="CCH01356.1"/>
    </source>
</evidence>
<evidence type="ECO:0000313" key="3">
    <source>
        <dbReference type="Proteomes" id="UP000011058"/>
    </source>
</evidence>
<dbReference type="STRING" id="1166018.FAES_3348"/>
<dbReference type="AlphaFoldDB" id="I0KB53"/>
<accession>I0KB53</accession>
<dbReference type="Gene3D" id="1.10.3680.10">
    <property type="entry name" value="TerB-like"/>
    <property type="match status" value="1"/>
</dbReference>
<dbReference type="InterPro" id="IPR007791">
    <property type="entry name" value="DjlA_N"/>
</dbReference>
<dbReference type="CDD" id="cd07177">
    <property type="entry name" value="terB_like"/>
    <property type="match status" value="1"/>
</dbReference>
<dbReference type="RefSeq" id="WP_015332455.1">
    <property type="nucleotide sequence ID" value="NC_020054.1"/>
</dbReference>
<organism evidence="2 3">
    <name type="scientific">Fibrella aestuarina BUZ 2</name>
    <dbReference type="NCBI Taxonomy" id="1166018"/>
    <lineage>
        <taxon>Bacteria</taxon>
        <taxon>Pseudomonadati</taxon>
        <taxon>Bacteroidota</taxon>
        <taxon>Cytophagia</taxon>
        <taxon>Cytophagales</taxon>
        <taxon>Spirosomataceae</taxon>
        <taxon>Fibrella</taxon>
    </lineage>
</organism>
<dbReference type="EMBL" id="HE796683">
    <property type="protein sequence ID" value="CCH01356.1"/>
    <property type="molecule type" value="Genomic_DNA"/>
</dbReference>
<dbReference type="InterPro" id="IPR029024">
    <property type="entry name" value="TerB-like"/>
</dbReference>
<sequence>MIQNTETPDLYIGLGSLIYALAKVDGNFQLDEMQTAKEILAKEPHGELALYALMLREEYDETVEEAYAFAMRRFSSQRDQFDKPTQKRFLDLLQRIANAHDDVSRKEQALIDRFRRDARRLRALPSGQPSRPTPVS</sequence>
<reference evidence="2 3" key="1">
    <citation type="journal article" date="2012" name="J. Bacteriol.">
        <title>Genome Sequence of Fibrella aestuarina BUZ 2T, a Filamentous Marine Bacterium.</title>
        <authorList>
            <person name="Filippini M."/>
            <person name="Qi W."/>
            <person name="Blom J."/>
            <person name="Goesmann A."/>
            <person name="Smits T.H."/>
            <person name="Bagheri H.C."/>
        </authorList>
    </citation>
    <scope>NUCLEOTIDE SEQUENCE [LARGE SCALE GENOMIC DNA]</scope>
    <source>
        <strain evidence="3">BUZ 2T</strain>
    </source>
</reference>
<keyword evidence="3" id="KW-1185">Reference proteome</keyword>
<dbReference type="HOGENOM" id="CLU_1926243_0_0_10"/>
<dbReference type="Pfam" id="PF05099">
    <property type="entry name" value="TerB"/>
    <property type="match status" value="1"/>
</dbReference>
<dbReference type="Proteomes" id="UP000011058">
    <property type="component" value="Chromosome"/>
</dbReference>
<dbReference type="OrthoDB" id="1120295at2"/>
<proteinExistence type="predicted"/>
<protein>
    <recommendedName>
        <fullName evidence="1">Co-chaperone DjlA N-terminal domain-containing protein</fullName>
    </recommendedName>
</protein>
<feature type="domain" description="Co-chaperone DjlA N-terminal" evidence="1">
    <location>
        <begin position="15"/>
        <end position="113"/>
    </location>
</feature>
<gene>
    <name evidence="2" type="ORF">FAES_3348</name>
</gene>